<accession>A0A8H9L423</accession>
<dbReference type="RefSeq" id="WP_171104167.1">
    <property type="nucleotide sequence ID" value="NZ_BMPT01000011.1"/>
</dbReference>
<sequence>MSRLAAAALSFATEPSPAPTEIELRPGLEEWQVSPGLVGFLVTFALAVACVLLFLNMSRHLRQARHNAERAGLPVPKQEVIGVRRDGTVGSVPAVGAEGPARTQRPDRDEDGSAGPEPEPSASPSGGDTTGGSPSGGSSGGSDGGSSDTGGGGGGD</sequence>
<evidence type="ECO:0000313" key="3">
    <source>
        <dbReference type="EMBL" id="GGM31652.1"/>
    </source>
</evidence>
<evidence type="ECO:0000256" key="1">
    <source>
        <dbReference type="SAM" id="MobiDB-lite"/>
    </source>
</evidence>
<organism evidence="3 4">
    <name type="scientific">Promicromonospora citrea</name>
    <dbReference type="NCBI Taxonomy" id="43677"/>
    <lineage>
        <taxon>Bacteria</taxon>
        <taxon>Bacillati</taxon>
        <taxon>Actinomycetota</taxon>
        <taxon>Actinomycetes</taxon>
        <taxon>Micrococcales</taxon>
        <taxon>Promicromonosporaceae</taxon>
        <taxon>Promicromonospora</taxon>
    </lineage>
</organism>
<dbReference type="Proteomes" id="UP000655589">
    <property type="component" value="Unassembled WGS sequence"/>
</dbReference>
<gene>
    <name evidence="3" type="ORF">GCM10010102_28780</name>
</gene>
<feature type="transmembrane region" description="Helical" evidence="2">
    <location>
        <begin position="36"/>
        <end position="55"/>
    </location>
</feature>
<dbReference type="EMBL" id="BMPT01000011">
    <property type="protein sequence ID" value="GGM31652.1"/>
    <property type="molecule type" value="Genomic_DNA"/>
</dbReference>
<keyword evidence="4" id="KW-1185">Reference proteome</keyword>
<feature type="compositionally biased region" description="Gly residues" evidence="1">
    <location>
        <begin position="128"/>
        <end position="156"/>
    </location>
</feature>
<keyword evidence="2" id="KW-0472">Membrane</keyword>
<reference evidence="3" key="1">
    <citation type="journal article" date="2014" name="Int. J. Syst. Evol. Microbiol.">
        <title>Complete genome sequence of Corynebacterium casei LMG S-19264T (=DSM 44701T), isolated from a smear-ripened cheese.</title>
        <authorList>
            <consortium name="US DOE Joint Genome Institute (JGI-PGF)"/>
            <person name="Walter F."/>
            <person name="Albersmeier A."/>
            <person name="Kalinowski J."/>
            <person name="Ruckert C."/>
        </authorList>
    </citation>
    <scope>NUCLEOTIDE SEQUENCE</scope>
    <source>
        <strain evidence="3">JCM 3051</strain>
    </source>
</reference>
<proteinExistence type="predicted"/>
<feature type="region of interest" description="Disordered" evidence="1">
    <location>
        <begin position="78"/>
        <end position="156"/>
    </location>
</feature>
<evidence type="ECO:0000256" key="2">
    <source>
        <dbReference type="SAM" id="Phobius"/>
    </source>
</evidence>
<dbReference type="AlphaFoldDB" id="A0A8H9L423"/>
<reference evidence="3" key="2">
    <citation type="submission" date="2020-09" db="EMBL/GenBank/DDBJ databases">
        <authorList>
            <person name="Sun Q."/>
            <person name="Ohkuma M."/>
        </authorList>
    </citation>
    <scope>NUCLEOTIDE SEQUENCE</scope>
    <source>
        <strain evidence="3">JCM 3051</strain>
    </source>
</reference>
<protein>
    <submittedName>
        <fullName evidence="3">Uncharacterized protein</fullName>
    </submittedName>
</protein>
<evidence type="ECO:0000313" key="4">
    <source>
        <dbReference type="Proteomes" id="UP000655589"/>
    </source>
</evidence>
<comment type="caution">
    <text evidence="3">The sequence shown here is derived from an EMBL/GenBank/DDBJ whole genome shotgun (WGS) entry which is preliminary data.</text>
</comment>
<feature type="compositionally biased region" description="Low complexity" evidence="1">
    <location>
        <begin position="113"/>
        <end position="127"/>
    </location>
</feature>
<keyword evidence="2" id="KW-0812">Transmembrane</keyword>
<name>A0A8H9L423_9MICO</name>
<keyword evidence="2" id="KW-1133">Transmembrane helix</keyword>